<evidence type="ECO:0000313" key="5">
    <source>
        <dbReference type="Proteomes" id="UP000275078"/>
    </source>
</evidence>
<evidence type="ECO:0000256" key="2">
    <source>
        <dbReference type="ARBA" id="ARBA00023235"/>
    </source>
</evidence>
<feature type="signal peptide" evidence="3">
    <location>
        <begin position="1"/>
        <end position="21"/>
    </location>
</feature>
<dbReference type="SMART" id="SM00855">
    <property type="entry name" value="PGAM"/>
    <property type="match status" value="1"/>
</dbReference>
<protein>
    <submittedName>
        <fullName evidence="4">Phosphoglycerate mutase-like protein</fullName>
    </submittedName>
</protein>
<dbReference type="GO" id="GO:0005737">
    <property type="term" value="C:cytoplasm"/>
    <property type="evidence" value="ECO:0007669"/>
    <property type="project" value="TreeGrafter"/>
</dbReference>
<dbReference type="Proteomes" id="UP000275078">
    <property type="component" value="Unassembled WGS sequence"/>
</dbReference>
<dbReference type="InterPro" id="IPR001345">
    <property type="entry name" value="PG/BPGM_mutase_AS"/>
</dbReference>
<proteinExistence type="predicted"/>
<dbReference type="PANTHER" id="PTHR48100">
    <property type="entry name" value="BROAD-SPECIFICITY PHOSPHATASE YOR283W-RELATED"/>
    <property type="match status" value="1"/>
</dbReference>
<reference evidence="4 5" key="1">
    <citation type="journal article" date="2018" name="Nat. Ecol. Evol.">
        <title>Pezizomycetes genomes reveal the molecular basis of ectomycorrhizal truffle lifestyle.</title>
        <authorList>
            <person name="Murat C."/>
            <person name="Payen T."/>
            <person name="Noel B."/>
            <person name="Kuo A."/>
            <person name="Morin E."/>
            <person name="Chen J."/>
            <person name="Kohler A."/>
            <person name="Krizsan K."/>
            <person name="Balestrini R."/>
            <person name="Da Silva C."/>
            <person name="Montanini B."/>
            <person name="Hainaut M."/>
            <person name="Levati E."/>
            <person name="Barry K.W."/>
            <person name="Belfiori B."/>
            <person name="Cichocki N."/>
            <person name="Clum A."/>
            <person name="Dockter R.B."/>
            <person name="Fauchery L."/>
            <person name="Guy J."/>
            <person name="Iotti M."/>
            <person name="Le Tacon F."/>
            <person name="Lindquist E.A."/>
            <person name="Lipzen A."/>
            <person name="Malagnac F."/>
            <person name="Mello A."/>
            <person name="Molinier V."/>
            <person name="Miyauchi S."/>
            <person name="Poulain J."/>
            <person name="Riccioni C."/>
            <person name="Rubini A."/>
            <person name="Sitrit Y."/>
            <person name="Splivallo R."/>
            <person name="Traeger S."/>
            <person name="Wang M."/>
            <person name="Zifcakova L."/>
            <person name="Wipf D."/>
            <person name="Zambonelli A."/>
            <person name="Paolocci F."/>
            <person name="Nowrousian M."/>
            <person name="Ottonello S."/>
            <person name="Baldrian P."/>
            <person name="Spatafora J.W."/>
            <person name="Henrissat B."/>
            <person name="Nagy L.G."/>
            <person name="Aury J.M."/>
            <person name="Wincker P."/>
            <person name="Grigoriev I.V."/>
            <person name="Bonfante P."/>
            <person name="Martin F.M."/>
        </authorList>
    </citation>
    <scope>NUCLEOTIDE SEQUENCE [LARGE SCALE GENOMIC DNA]</scope>
    <source>
        <strain evidence="4 5">RN42</strain>
    </source>
</reference>
<keyword evidence="3" id="KW-0732">Signal</keyword>
<dbReference type="PROSITE" id="PS00175">
    <property type="entry name" value="PG_MUTASE"/>
    <property type="match status" value="1"/>
</dbReference>
<dbReference type="Gene3D" id="3.40.50.1240">
    <property type="entry name" value="Phosphoglycerate mutase-like"/>
    <property type="match status" value="1"/>
</dbReference>
<dbReference type="InterPro" id="IPR013078">
    <property type="entry name" value="His_Pase_superF_clade-1"/>
</dbReference>
<name>A0A3N4HNQ1_ASCIM</name>
<keyword evidence="2" id="KW-0413">Isomerase</keyword>
<evidence type="ECO:0000313" key="4">
    <source>
        <dbReference type="EMBL" id="RPA74576.1"/>
    </source>
</evidence>
<gene>
    <name evidence="4" type="ORF">BJ508DRAFT_215262</name>
</gene>
<dbReference type="OrthoDB" id="496981at2759"/>
<dbReference type="AlphaFoldDB" id="A0A3N4HNQ1"/>
<feature type="chain" id="PRO_5018016429" evidence="3">
    <location>
        <begin position="22"/>
        <end position="372"/>
    </location>
</feature>
<keyword evidence="5" id="KW-1185">Reference proteome</keyword>
<dbReference type="PANTHER" id="PTHR48100:SF1">
    <property type="entry name" value="HISTIDINE PHOSPHATASE FAMILY PROTEIN-RELATED"/>
    <property type="match status" value="1"/>
</dbReference>
<dbReference type="GO" id="GO:0016791">
    <property type="term" value="F:phosphatase activity"/>
    <property type="evidence" value="ECO:0007669"/>
    <property type="project" value="TreeGrafter"/>
</dbReference>
<dbReference type="EMBL" id="ML119786">
    <property type="protein sequence ID" value="RPA74576.1"/>
    <property type="molecule type" value="Genomic_DNA"/>
</dbReference>
<keyword evidence="1" id="KW-0324">Glycolysis</keyword>
<dbReference type="InterPro" id="IPR050275">
    <property type="entry name" value="PGM_Phosphatase"/>
</dbReference>
<sequence length="372" mass="41884">MALLSGLTLFVIFSTFGSFSGSSTQASSLPTPTRPGPGKTTFYSGINFTVVPGFFKQEAEETDPNEFDWISENFGLVFKTPSGTPDWPKFKREVARLNNKAARNERYKVLFLARHGQGHHNVAESFYGTALWDCFYSLLDGNETARWDDALLTKQGEAEARKAAASWKTQRKFGIPLPETYLSSPLRRAASTLLLTFTPNIPNLRPIFIENLRETLGAHTCDRRHSKADLALLYPTFTFEKWFFPDAVRPLSNPLVRDDPLWNPLLRETEPQKQQRVKDALYEIFGFKLDRNGRNLLSIRDWELPKGETYVSVTAHSGLIASALRVLGHRPFRLPTGGMIPVVVKATFGQEQEPRLPLESDVVKPCIAPPPE</sequence>
<evidence type="ECO:0000256" key="1">
    <source>
        <dbReference type="ARBA" id="ARBA00023152"/>
    </source>
</evidence>
<dbReference type="InterPro" id="IPR029033">
    <property type="entry name" value="His_PPase_superfam"/>
</dbReference>
<dbReference type="SUPFAM" id="SSF53254">
    <property type="entry name" value="Phosphoglycerate mutase-like"/>
    <property type="match status" value="1"/>
</dbReference>
<evidence type="ECO:0000256" key="3">
    <source>
        <dbReference type="SAM" id="SignalP"/>
    </source>
</evidence>
<accession>A0A3N4HNQ1</accession>
<dbReference type="CDD" id="cd07067">
    <property type="entry name" value="HP_PGM_like"/>
    <property type="match status" value="1"/>
</dbReference>
<organism evidence="4 5">
    <name type="scientific">Ascobolus immersus RN42</name>
    <dbReference type="NCBI Taxonomy" id="1160509"/>
    <lineage>
        <taxon>Eukaryota</taxon>
        <taxon>Fungi</taxon>
        <taxon>Dikarya</taxon>
        <taxon>Ascomycota</taxon>
        <taxon>Pezizomycotina</taxon>
        <taxon>Pezizomycetes</taxon>
        <taxon>Pezizales</taxon>
        <taxon>Ascobolaceae</taxon>
        <taxon>Ascobolus</taxon>
    </lineage>
</organism>